<sequence>MLPLSLPSKTWYLYCSGMNIDEIVSWHLQEGKVTFFAGEEASCNSSTCRVSNLSHLSSVWKTLLDKKVPRDIKDTAIRRIQTLANGDWRGGLSKPLAGLPKECNIKLYEAKLDKARRILWELTIVFSPRLTGRESEKMLESGIDDSTQTARYSEAIRVWDIVLDHSKVAHAMDVIMQKVKQGKRFKKRKSLMGISEGKTSKGTKFRSPTVFRVVKSEQFANNDKMLHELCPPGEDEYRVMKLYSFTSMLVNAVLNNSQVEVEFPFRVTELEHAIINLQPEPPSSILLLGRSGTVNLAATVVDLLDHFFPLSFDRLLPDQALFDGPLPVILDTSDVKDLPSLLGNWMTPEETSEIEFGAHQVILVASSSVKQVVMSNTASGKPLAMFDKGIVMTIEEAKGLEFDDVLLYNFFKDSEGMLFWQAGLEDVCGELEVALLALQLMVHVEGEQCVSMAGCPASADAGQIDGDGGCRV</sequence>
<protein>
    <submittedName>
        <fullName evidence="1">Uncharacterized protein</fullName>
    </submittedName>
</protein>
<dbReference type="InterPro" id="IPR039904">
    <property type="entry name" value="TRANK1"/>
</dbReference>
<name>A0A913ZWL1_PATMI</name>
<keyword evidence="2" id="KW-1185">Reference proteome</keyword>
<accession>A0A913ZWL1</accession>
<dbReference type="PANTHER" id="PTHR21529">
    <property type="entry name" value="MAMMARY TURMOR VIRUS RECEPTOR HOMOLOG 1, 2 MTVR1, 2"/>
    <property type="match status" value="1"/>
</dbReference>
<proteinExistence type="predicted"/>
<dbReference type="PANTHER" id="PTHR21529:SF4">
    <property type="entry name" value="TPR AND ANKYRIN REPEAT-CONTAINING PROTEIN 1"/>
    <property type="match status" value="1"/>
</dbReference>
<dbReference type="RefSeq" id="XP_038055912.1">
    <property type="nucleotide sequence ID" value="XM_038199984.1"/>
</dbReference>
<evidence type="ECO:0000313" key="1">
    <source>
        <dbReference type="EnsemblMetazoa" id="XP_038055912.1"/>
    </source>
</evidence>
<dbReference type="GeneID" id="119727905"/>
<evidence type="ECO:0000313" key="2">
    <source>
        <dbReference type="Proteomes" id="UP000887568"/>
    </source>
</evidence>
<dbReference type="OrthoDB" id="3156807at2759"/>
<reference evidence="1" key="1">
    <citation type="submission" date="2022-11" db="UniProtKB">
        <authorList>
            <consortium name="EnsemblMetazoa"/>
        </authorList>
    </citation>
    <scope>IDENTIFICATION</scope>
</reference>
<dbReference type="AlphaFoldDB" id="A0A913ZWL1"/>
<organism evidence="1 2">
    <name type="scientific">Patiria miniata</name>
    <name type="common">Bat star</name>
    <name type="synonym">Asterina miniata</name>
    <dbReference type="NCBI Taxonomy" id="46514"/>
    <lineage>
        <taxon>Eukaryota</taxon>
        <taxon>Metazoa</taxon>
        <taxon>Echinodermata</taxon>
        <taxon>Eleutherozoa</taxon>
        <taxon>Asterozoa</taxon>
        <taxon>Asteroidea</taxon>
        <taxon>Valvatacea</taxon>
        <taxon>Valvatida</taxon>
        <taxon>Asterinidae</taxon>
        <taxon>Patiria</taxon>
    </lineage>
</organism>
<dbReference type="Proteomes" id="UP000887568">
    <property type="component" value="Unplaced"/>
</dbReference>
<dbReference type="EnsemblMetazoa" id="XM_038199984.1">
    <property type="protein sequence ID" value="XP_038055912.1"/>
    <property type="gene ID" value="LOC119727905"/>
</dbReference>